<evidence type="ECO:0000313" key="2">
    <source>
        <dbReference type="Proteomes" id="UP001234178"/>
    </source>
</evidence>
<dbReference type="Proteomes" id="UP001234178">
    <property type="component" value="Unassembled WGS sequence"/>
</dbReference>
<sequence length="71" mass="7939">MDVLTERVVPIKIPVACLHAVTSPHAAFHCSHTKKEQYSFITRKIIGPTSSKFFAKLDDADSIFESFMVTV</sequence>
<organism evidence="1 2">
    <name type="scientific">Daphnia magna</name>
    <dbReference type="NCBI Taxonomy" id="35525"/>
    <lineage>
        <taxon>Eukaryota</taxon>
        <taxon>Metazoa</taxon>
        <taxon>Ecdysozoa</taxon>
        <taxon>Arthropoda</taxon>
        <taxon>Crustacea</taxon>
        <taxon>Branchiopoda</taxon>
        <taxon>Diplostraca</taxon>
        <taxon>Cladocera</taxon>
        <taxon>Anomopoda</taxon>
        <taxon>Daphniidae</taxon>
        <taxon>Daphnia</taxon>
    </lineage>
</organism>
<name>A0ABQ9Z7R0_9CRUS</name>
<protein>
    <submittedName>
        <fullName evidence="1">Uncharacterized protein</fullName>
    </submittedName>
</protein>
<dbReference type="EMBL" id="JAOYFB010000002">
    <property type="protein sequence ID" value="KAK4008927.1"/>
    <property type="molecule type" value="Genomic_DNA"/>
</dbReference>
<evidence type="ECO:0000313" key="1">
    <source>
        <dbReference type="EMBL" id="KAK4008927.1"/>
    </source>
</evidence>
<keyword evidence="2" id="KW-1185">Reference proteome</keyword>
<accession>A0ABQ9Z7R0</accession>
<gene>
    <name evidence="1" type="ORF">OUZ56_014049</name>
</gene>
<proteinExistence type="predicted"/>
<reference evidence="1 2" key="1">
    <citation type="journal article" date="2023" name="Nucleic Acids Res.">
        <title>The hologenome of Daphnia magna reveals possible DNA methylation and microbiome-mediated evolution of the host genome.</title>
        <authorList>
            <person name="Chaturvedi A."/>
            <person name="Li X."/>
            <person name="Dhandapani V."/>
            <person name="Marshall H."/>
            <person name="Kissane S."/>
            <person name="Cuenca-Cambronero M."/>
            <person name="Asole G."/>
            <person name="Calvet F."/>
            <person name="Ruiz-Romero M."/>
            <person name="Marangio P."/>
            <person name="Guigo R."/>
            <person name="Rago D."/>
            <person name="Mirbahai L."/>
            <person name="Eastwood N."/>
            <person name="Colbourne J.K."/>
            <person name="Zhou J."/>
            <person name="Mallon E."/>
            <person name="Orsini L."/>
        </authorList>
    </citation>
    <scope>NUCLEOTIDE SEQUENCE [LARGE SCALE GENOMIC DNA]</scope>
    <source>
        <strain evidence="1">LRV0_1</strain>
    </source>
</reference>
<comment type="caution">
    <text evidence="1">The sequence shown here is derived from an EMBL/GenBank/DDBJ whole genome shotgun (WGS) entry which is preliminary data.</text>
</comment>